<sequence length="147" mass="17870">MTYKEFKKMDLSGMLRNLESKFDLNNTCSYFSYKHFYVLYCKFWELDNDYDLRINKKDLVRYSDNALTPRIIDRVIHGYGKMSDLSMKEYDSNNPKMSYRDFIWFLLSEVDKSTNTSIEYWFRCLDNDGDGVLSVYELEWFYEDQLN</sequence>
<feature type="non-terminal residue" evidence="1">
    <location>
        <position position="147"/>
    </location>
</feature>
<keyword evidence="2" id="KW-1185">Reference proteome</keyword>
<comment type="caution">
    <text evidence="1">The sequence shown here is derived from an EMBL/GenBank/DDBJ whole genome shotgun (WGS) entry which is preliminary data.</text>
</comment>
<proteinExistence type="predicted"/>
<gene>
    <name evidence="1" type="ORF">DHETER_LOCUS11012</name>
</gene>
<dbReference type="Proteomes" id="UP000789702">
    <property type="component" value="Unassembled WGS sequence"/>
</dbReference>
<organism evidence="1 2">
    <name type="scientific">Dentiscutata heterogama</name>
    <dbReference type="NCBI Taxonomy" id="1316150"/>
    <lineage>
        <taxon>Eukaryota</taxon>
        <taxon>Fungi</taxon>
        <taxon>Fungi incertae sedis</taxon>
        <taxon>Mucoromycota</taxon>
        <taxon>Glomeromycotina</taxon>
        <taxon>Glomeromycetes</taxon>
        <taxon>Diversisporales</taxon>
        <taxon>Gigasporaceae</taxon>
        <taxon>Dentiscutata</taxon>
    </lineage>
</organism>
<dbReference type="EMBL" id="CAJVPU010022919">
    <property type="protein sequence ID" value="CAG8686836.1"/>
    <property type="molecule type" value="Genomic_DNA"/>
</dbReference>
<name>A0ACA9P1M1_9GLOM</name>
<evidence type="ECO:0000313" key="2">
    <source>
        <dbReference type="Proteomes" id="UP000789702"/>
    </source>
</evidence>
<protein>
    <submittedName>
        <fullName evidence="1">10125_t:CDS:1</fullName>
    </submittedName>
</protein>
<reference evidence="1" key="1">
    <citation type="submission" date="2021-06" db="EMBL/GenBank/DDBJ databases">
        <authorList>
            <person name="Kallberg Y."/>
            <person name="Tangrot J."/>
            <person name="Rosling A."/>
        </authorList>
    </citation>
    <scope>NUCLEOTIDE SEQUENCE</scope>
    <source>
        <strain evidence="1">IL203A</strain>
    </source>
</reference>
<evidence type="ECO:0000313" key="1">
    <source>
        <dbReference type="EMBL" id="CAG8686836.1"/>
    </source>
</evidence>
<accession>A0ACA9P1M1</accession>